<dbReference type="InterPro" id="IPR000871">
    <property type="entry name" value="Beta-lactam_class-A"/>
</dbReference>
<keyword evidence="8" id="KW-1185">Reference proteome</keyword>
<keyword evidence="5" id="KW-0732">Signal</keyword>
<name>A0A1S8CQC7_9GAMM</name>
<dbReference type="GO" id="GO:0030655">
    <property type="term" value="P:beta-lactam antibiotic catabolic process"/>
    <property type="evidence" value="ECO:0007669"/>
    <property type="project" value="InterPro"/>
</dbReference>
<feature type="domain" description="Beta-lactamase class A catalytic" evidence="6">
    <location>
        <begin position="54"/>
        <end position="270"/>
    </location>
</feature>
<evidence type="ECO:0000313" key="8">
    <source>
        <dbReference type="Proteomes" id="UP000216021"/>
    </source>
</evidence>
<dbReference type="InterPro" id="IPR012338">
    <property type="entry name" value="Beta-lactam/transpept-like"/>
</dbReference>
<dbReference type="NCBIfam" id="NF033103">
    <property type="entry name" value="bla_class_A"/>
    <property type="match status" value="1"/>
</dbReference>
<evidence type="ECO:0000313" key="7">
    <source>
        <dbReference type="EMBL" id="OMQ27090.1"/>
    </source>
</evidence>
<dbReference type="SUPFAM" id="SSF56601">
    <property type="entry name" value="beta-lactamase/transpeptidase-like"/>
    <property type="match status" value="1"/>
</dbReference>
<reference evidence="7 8" key="1">
    <citation type="submission" date="2016-11" db="EMBL/GenBank/DDBJ databases">
        <title>Rahnella oryzae sp. nov., isolated from rice root.</title>
        <authorList>
            <person name="Zhang X.-X."/>
            <person name="Zhang J."/>
        </authorList>
    </citation>
    <scope>NUCLEOTIDE SEQUENCE [LARGE SCALE GENOMIC DNA]</scope>
    <source>
        <strain evidence="7 8">J11-6</strain>
    </source>
</reference>
<comment type="similarity">
    <text evidence="2">Belongs to the class-A beta-lactamase family.</text>
</comment>
<evidence type="ECO:0000256" key="2">
    <source>
        <dbReference type="ARBA" id="ARBA00009009"/>
    </source>
</evidence>
<gene>
    <name evidence="7" type="ORF">BMI79_01810</name>
</gene>
<sequence>MPFSPLRRKLLLAAAAIPAISALTPLLAYAANTSLQQAQQQLAALEKASGGRLGVVAINTADGTTLQLNGGQRFPFCSTFKVIAASAILHHSLNNNGFMQQRIRYQKSDLVAYSPITEKHLDGGMTVAELCAAALQYSDNTAVNLLMKQLGGPAAITAYARSIGDSTFRLDRWETELNSAIPGDERDTTTPAAMAASLQKLTLGNALPQAQREQLVAWMKGNTTGGKRIRAGVPAGAIVADKTGGGDYGTTNDIGIVWRENRAPLAIVVYFTQPQQDAKANNEVIAAAARIVSQAFA</sequence>
<dbReference type="AlphaFoldDB" id="A0A1S8CQC7"/>
<dbReference type="EC" id="3.5.2.6" evidence="3"/>
<dbReference type="PRINTS" id="PR00118">
    <property type="entry name" value="BLACTAMASEA"/>
</dbReference>
<organism evidence="7 8">
    <name type="scientific">Serratia oryzae</name>
    <dbReference type="NCBI Taxonomy" id="2034155"/>
    <lineage>
        <taxon>Bacteria</taxon>
        <taxon>Pseudomonadati</taxon>
        <taxon>Pseudomonadota</taxon>
        <taxon>Gammaproteobacteria</taxon>
        <taxon>Enterobacterales</taxon>
        <taxon>Yersiniaceae</taxon>
        <taxon>Serratia</taxon>
    </lineage>
</organism>
<keyword evidence="4" id="KW-0046">Antibiotic resistance</keyword>
<dbReference type="Pfam" id="PF13354">
    <property type="entry name" value="Beta-lactamase2"/>
    <property type="match status" value="1"/>
</dbReference>
<dbReference type="RefSeq" id="WP_076940130.1">
    <property type="nucleotide sequence ID" value="NZ_MOXD01000001.1"/>
</dbReference>
<evidence type="ECO:0000256" key="5">
    <source>
        <dbReference type="SAM" id="SignalP"/>
    </source>
</evidence>
<comment type="caution">
    <text evidence="7">The sequence shown here is derived from an EMBL/GenBank/DDBJ whole genome shotgun (WGS) entry which is preliminary data.</text>
</comment>
<dbReference type="STRING" id="2034155.BMI79_01810"/>
<dbReference type="GO" id="GO:0008800">
    <property type="term" value="F:beta-lactamase activity"/>
    <property type="evidence" value="ECO:0007669"/>
    <property type="project" value="UniProtKB-EC"/>
</dbReference>
<feature type="chain" id="PRO_5013272582" description="beta-lactamase" evidence="5">
    <location>
        <begin position="31"/>
        <end position="297"/>
    </location>
</feature>
<evidence type="ECO:0000256" key="4">
    <source>
        <dbReference type="ARBA" id="ARBA00023251"/>
    </source>
</evidence>
<proteinExistence type="inferred from homology"/>
<dbReference type="EMBL" id="MOXD01000001">
    <property type="protein sequence ID" value="OMQ27090.1"/>
    <property type="molecule type" value="Genomic_DNA"/>
</dbReference>
<evidence type="ECO:0000256" key="1">
    <source>
        <dbReference type="ARBA" id="ARBA00001526"/>
    </source>
</evidence>
<evidence type="ECO:0000259" key="6">
    <source>
        <dbReference type="Pfam" id="PF13354"/>
    </source>
</evidence>
<protein>
    <recommendedName>
        <fullName evidence="3">beta-lactamase</fullName>
        <ecNumber evidence="3">3.5.2.6</ecNumber>
    </recommendedName>
</protein>
<evidence type="ECO:0000256" key="3">
    <source>
        <dbReference type="ARBA" id="ARBA00012865"/>
    </source>
</evidence>
<dbReference type="OrthoDB" id="9784149at2"/>
<comment type="catalytic activity">
    <reaction evidence="1">
        <text>a beta-lactam + H2O = a substituted beta-amino acid</text>
        <dbReference type="Rhea" id="RHEA:20401"/>
        <dbReference type="ChEBI" id="CHEBI:15377"/>
        <dbReference type="ChEBI" id="CHEBI:35627"/>
        <dbReference type="ChEBI" id="CHEBI:140347"/>
        <dbReference type="EC" id="3.5.2.6"/>
    </reaction>
</comment>
<dbReference type="Proteomes" id="UP000216021">
    <property type="component" value="Unassembled WGS sequence"/>
</dbReference>
<dbReference type="GO" id="GO:0046677">
    <property type="term" value="P:response to antibiotic"/>
    <property type="evidence" value="ECO:0007669"/>
    <property type="project" value="UniProtKB-KW"/>
</dbReference>
<dbReference type="PANTHER" id="PTHR35333">
    <property type="entry name" value="BETA-LACTAMASE"/>
    <property type="match status" value="1"/>
</dbReference>
<dbReference type="Gene3D" id="3.40.710.10">
    <property type="entry name" value="DD-peptidase/beta-lactamase superfamily"/>
    <property type="match status" value="1"/>
</dbReference>
<feature type="signal peptide" evidence="5">
    <location>
        <begin position="1"/>
        <end position="30"/>
    </location>
</feature>
<accession>A0A1S8CQC7</accession>
<dbReference type="InterPro" id="IPR045155">
    <property type="entry name" value="Beta-lactam_cat"/>
</dbReference>
<dbReference type="PANTHER" id="PTHR35333:SF3">
    <property type="entry name" value="BETA-LACTAMASE-TYPE TRANSPEPTIDASE FOLD CONTAINING PROTEIN"/>
    <property type="match status" value="1"/>
</dbReference>